<evidence type="ECO:0000313" key="4">
    <source>
        <dbReference type="EMBL" id="MDQ1148179.1"/>
    </source>
</evidence>
<sequence>MTGQINGMSKRLLAEFLHPNVSNTHMMKILPLVSIITPVYNAQDTLERTLLSLRRQTYGHIEFICVNDASSDLSLAMLHVFAHAVDGREGFTVKIISHPQNKGVSAARNTGLNHASGQFILYVDADDSLETDAVESCVQEALRTGADIVYFQWCLVFQNSERTMLQPTCATPLEAIQAMLAGRMRWNLWLFMVRRSLYEAYSIRFIPGANMGEDLLVTLKLFVHATHICLLDRVLYHYRQDNAGSISKTFSTQHMREVETNIGEIERYLGASQYASAIGPGIDFLKLTIKLPLLVTGQKSDYIRWTNWFSSSDRYILQNRSASLHTRLLQWFASKRQYWAVRMYHLLLLRVFYGIIYK</sequence>
<reference evidence="4 5" key="1">
    <citation type="submission" date="2023-07" db="EMBL/GenBank/DDBJ databases">
        <title>Functional and genomic diversity of the sorghum phyllosphere microbiome.</title>
        <authorList>
            <person name="Shade A."/>
        </authorList>
    </citation>
    <scope>NUCLEOTIDE SEQUENCE [LARGE SCALE GENOMIC DNA]</scope>
    <source>
        <strain evidence="4 5">SORGH_AS_0892</strain>
    </source>
</reference>
<name>A0ABU0U039_9SPHI</name>
<dbReference type="Pfam" id="PF00535">
    <property type="entry name" value="Glycos_transf_2"/>
    <property type="match status" value="1"/>
</dbReference>
<proteinExistence type="predicted"/>
<dbReference type="Gene3D" id="3.90.550.10">
    <property type="entry name" value="Spore Coat Polysaccharide Biosynthesis Protein SpsA, Chain A"/>
    <property type="match status" value="1"/>
</dbReference>
<dbReference type="Proteomes" id="UP001244640">
    <property type="component" value="Unassembled WGS sequence"/>
</dbReference>
<evidence type="ECO:0000313" key="5">
    <source>
        <dbReference type="Proteomes" id="UP001244640"/>
    </source>
</evidence>
<dbReference type="PANTHER" id="PTHR22916:SF51">
    <property type="entry name" value="GLYCOSYLTRANSFERASE EPSH-RELATED"/>
    <property type="match status" value="1"/>
</dbReference>
<evidence type="ECO:0000256" key="1">
    <source>
        <dbReference type="ARBA" id="ARBA00022676"/>
    </source>
</evidence>
<comment type="caution">
    <text evidence="4">The sequence shown here is derived from an EMBL/GenBank/DDBJ whole genome shotgun (WGS) entry which is preliminary data.</text>
</comment>
<keyword evidence="5" id="KW-1185">Reference proteome</keyword>
<gene>
    <name evidence="4" type="ORF">QE382_000163</name>
</gene>
<evidence type="ECO:0000256" key="2">
    <source>
        <dbReference type="ARBA" id="ARBA00022679"/>
    </source>
</evidence>
<dbReference type="InterPro" id="IPR001173">
    <property type="entry name" value="Glyco_trans_2-like"/>
</dbReference>
<evidence type="ECO:0000259" key="3">
    <source>
        <dbReference type="Pfam" id="PF00535"/>
    </source>
</evidence>
<dbReference type="EMBL" id="JAUTBA010000001">
    <property type="protein sequence ID" value="MDQ1148179.1"/>
    <property type="molecule type" value="Genomic_DNA"/>
</dbReference>
<accession>A0ABU0U039</accession>
<protein>
    <submittedName>
        <fullName evidence="4">Glycosyltransferase involved in cell wall biosynthesis</fullName>
    </submittedName>
</protein>
<keyword evidence="2" id="KW-0808">Transferase</keyword>
<dbReference type="InterPro" id="IPR029044">
    <property type="entry name" value="Nucleotide-diphossugar_trans"/>
</dbReference>
<dbReference type="PANTHER" id="PTHR22916">
    <property type="entry name" value="GLYCOSYLTRANSFERASE"/>
    <property type="match status" value="1"/>
</dbReference>
<dbReference type="SUPFAM" id="SSF53448">
    <property type="entry name" value="Nucleotide-diphospho-sugar transferases"/>
    <property type="match status" value="1"/>
</dbReference>
<keyword evidence="1" id="KW-0328">Glycosyltransferase</keyword>
<dbReference type="CDD" id="cd00761">
    <property type="entry name" value="Glyco_tranf_GTA_type"/>
    <property type="match status" value="1"/>
</dbReference>
<feature type="domain" description="Glycosyltransferase 2-like" evidence="3">
    <location>
        <begin position="34"/>
        <end position="194"/>
    </location>
</feature>
<organism evidence="4 5">
    <name type="scientific">Sphingobacterium zeae</name>
    <dbReference type="NCBI Taxonomy" id="1776859"/>
    <lineage>
        <taxon>Bacteria</taxon>
        <taxon>Pseudomonadati</taxon>
        <taxon>Bacteroidota</taxon>
        <taxon>Sphingobacteriia</taxon>
        <taxon>Sphingobacteriales</taxon>
        <taxon>Sphingobacteriaceae</taxon>
        <taxon>Sphingobacterium</taxon>
    </lineage>
</organism>